<dbReference type="Proteomes" id="UP001500051">
    <property type="component" value="Unassembled WGS sequence"/>
</dbReference>
<keyword evidence="5" id="KW-1185">Reference proteome</keyword>
<dbReference type="PANTHER" id="PTHR44196:SF1">
    <property type="entry name" value="DEHYDROGENASE_REDUCTASE SDR FAMILY MEMBER 7B"/>
    <property type="match status" value="1"/>
</dbReference>
<keyword evidence="2" id="KW-0560">Oxidoreductase</keyword>
<dbReference type="InterPro" id="IPR057326">
    <property type="entry name" value="KR_dom"/>
</dbReference>
<comment type="caution">
    <text evidence="4">The sequence shown here is derived from an EMBL/GenBank/DDBJ whole genome shotgun (WGS) entry which is preliminary data.</text>
</comment>
<dbReference type="PRINTS" id="PR00081">
    <property type="entry name" value="GDHRDH"/>
</dbReference>
<dbReference type="SMART" id="SM00822">
    <property type="entry name" value="PKS_KR"/>
    <property type="match status" value="1"/>
</dbReference>
<dbReference type="EMBL" id="BAAAYX010000002">
    <property type="protein sequence ID" value="GAA3694059.1"/>
    <property type="molecule type" value="Genomic_DNA"/>
</dbReference>
<comment type="similarity">
    <text evidence="1">Belongs to the short-chain dehydrogenases/reductases (SDR) family.</text>
</comment>
<dbReference type="Gene3D" id="3.40.50.720">
    <property type="entry name" value="NAD(P)-binding Rossmann-like Domain"/>
    <property type="match status" value="1"/>
</dbReference>
<dbReference type="InterPro" id="IPR036291">
    <property type="entry name" value="NAD(P)-bd_dom_sf"/>
</dbReference>
<evidence type="ECO:0000313" key="5">
    <source>
        <dbReference type="Proteomes" id="UP001500051"/>
    </source>
</evidence>
<sequence length="248" mass="25798">MTGERSEPAAAGRVLWVTGAGSGMGRAAAVAAAPGRRVALSGRRPEPLAETAALVERAGGEALVLPLDAREPTAVADAARTIRTDFGGVDGLVLAAGLNTPKRTWADQSMTELEDVVATNLTAVARLVHEVLPDLRSRSGGQVVVVSSYSAWRFTPYAGVAYSASKSALAALCQTINAQEAGSGVRACHLCPGDVNTDFLRLRPVVPGAAAREVMLSPEDVGRAVRFVLDSPPHVRIDELVISPVTQT</sequence>
<evidence type="ECO:0000256" key="2">
    <source>
        <dbReference type="ARBA" id="ARBA00023002"/>
    </source>
</evidence>
<dbReference type="RefSeq" id="WP_344810906.1">
    <property type="nucleotide sequence ID" value="NZ_BAAAYX010000002.1"/>
</dbReference>
<gene>
    <name evidence="4" type="ORF">GCM10022204_07250</name>
</gene>
<name>A0ABP7CTU8_9ACTN</name>
<evidence type="ECO:0000259" key="3">
    <source>
        <dbReference type="SMART" id="SM00822"/>
    </source>
</evidence>
<accession>A0ABP7CTU8</accession>
<organism evidence="4 5">
    <name type="scientific">Microlunatus aurantiacus</name>
    <dbReference type="NCBI Taxonomy" id="446786"/>
    <lineage>
        <taxon>Bacteria</taxon>
        <taxon>Bacillati</taxon>
        <taxon>Actinomycetota</taxon>
        <taxon>Actinomycetes</taxon>
        <taxon>Propionibacteriales</taxon>
        <taxon>Propionibacteriaceae</taxon>
        <taxon>Microlunatus</taxon>
    </lineage>
</organism>
<dbReference type="InterPro" id="IPR002347">
    <property type="entry name" value="SDR_fam"/>
</dbReference>
<dbReference type="CDD" id="cd05233">
    <property type="entry name" value="SDR_c"/>
    <property type="match status" value="1"/>
</dbReference>
<reference evidence="5" key="1">
    <citation type="journal article" date="2019" name="Int. J. Syst. Evol. Microbiol.">
        <title>The Global Catalogue of Microorganisms (GCM) 10K type strain sequencing project: providing services to taxonomists for standard genome sequencing and annotation.</title>
        <authorList>
            <consortium name="The Broad Institute Genomics Platform"/>
            <consortium name="The Broad Institute Genome Sequencing Center for Infectious Disease"/>
            <person name="Wu L."/>
            <person name="Ma J."/>
        </authorList>
    </citation>
    <scope>NUCLEOTIDE SEQUENCE [LARGE SCALE GENOMIC DNA]</scope>
    <source>
        <strain evidence="5">JCM 16548</strain>
    </source>
</reference>
<dbReference type="Pfam" id="PF00106">
    <property type="entry name" value="adh_short"/>
    <property type="match status" value="1"/>
</dbReference>
<proteinExistence type="inferred from homology"/>
<protein>
    <submittedName>
        <fullName evidence="4">SDR family NAD(P)-dependent oxidoreductase</fullName>
    </submittedName>
</protein>
<evidence type="ECO:0000256" key="1">
    <source>
        <dbReference type="ARBA" id="ARBA00006484"/>
    </source>
</evidence>
<dbReference type="SUPFAM" id="SSF51735">
    <property type="entry name" value="NAD(P)-binding Rossmann-fold domains"/>
    <property type="match status" value="1"/>
</dbReference>
<evidence type="ECO:0000313" key="4">
    <source>
        <dbReference type="EMBL" id="GAA3694059.1"/>
    </source>
</evidence>
<feature type="domain" description="Ketoreductase" evidence="3">
    <location>
        <begin position="13"/>
        <end position="193"/>
    </location>
</feature>
<dbReference type="PANTHER" id="PTHR44196">
    <property type="entry name" value="DEHYDROGENASE/REDUCTASE SDR FAMILY MEMBER 7B"/>
    <property type="match status" value="1"/>
</dbReference>